<evidence type="ECO:0000313" key="1">
    <source>
        <dbReference type="EMBL" id="PKG26356.1"/>
    </source>
</evidence>
<dbReference type="RefSeq" id="WP_066190352.1">
    <property type="nucleotide sequence ID" value="NZ_JAMAUX010000004.1"/>
</dbReference>
<dbReference type="GO" id="GO:0016289">
    <property type="term" value="F:acyl-CoA hydrolase activity"/>
    <property type="evidence" value="ECO:0007669"/>
    <property type="project" value="TreeGrafter"/>
</dbReference>
<protein>
    <recommendedName>
        <fullName evidence="3">PaaI family thioesterase</fullName>
    </recommendedName>
</protein>
<dbReference type="SUPFAM" id="SSF54637">
    <property type="entry name" value="Thioesterase/thiol ester dehydrase-isomerase"/>
    <property type="match status" value="1"/>
</dbReference>
<organism evidence="1 2">
    <name type="scientific">Cytobacillus horneckiae</name>
    <dbReference type="NCBI Taxonomy" id="549687"/>
    <lineage>
        <taxon>Bacteria</taxon>
        <taxon>Bacillati</taxon>
        <taxon>Bacillota</taxon>
        <taxon>Bacilli</taxon>
        <taxon>Bacillales</taxon>
        <taxon>Bacillaceae</taxon>
        <taxon>Cytobacillus</taxon>
    </lineage>
</organism>
<proteinExistence type="predicted"/>
<accession>A0A2N0ZA18</accession>
<dbReference type="InterPro" id="IPR029069">
    <property type="entry name" value="HotDog_dom_sf"/>
</dbReference>
<reference evidence="1 2" key="1">
    <citation type="journal article" date="2010" name="Int. J. Syst. Evol. Microbiol.">
        <title>Bacillus horneckiae sp. nov., isolated from a spacecraft-assembly clean room.</title>
        <authorList>
            <person name="Vaishampayan P."/>
            <person name="Probst A."/>
            <person name="Krishnamurthi S."/>
            <person name="Ghosh S."/>
            <person name="Osman S."/>
            <person name="McDowall A."/>
            <person name="Ruckmani A."/>
            <person name="Mayilraj S."/>
            <person name="Venkateswaran K."/>
        </authorList>
    </citation>
    <scope>NUCLEOTIDE SEQUENCE [LARGE SCALE GENOMIC DNA]</scope>
    <source>
        <strain evidence="2">1PO1SC</strain>
    </source>
</reference>
<sequence>MREIKQVLKEEPFASFLGMKLTKLGPGTAEPELIPDDRMLNSHGAIIFSLVDSVFAAGSNPYGKIAIGTTTNVNYFSAFKSSEILTASAKEIKKTSQTLLVQNRSRK</sequence>
<dbReference type="AlphaFoldDB" id="A0A2N0ZA18"/>
<comment type="caution">
    <text evidence="1">The sequence shown here is derived from an EMBL/GenBank/DDBJ whole genome shotgun (WGS) entry which is preliminary data.</text>
</comment>
<dbReference type="NCBIfam" id="TIGR00369">
    <property type="entry name" value="unchar_dom_1"/>
    <property type="match status" value="1"/>
</dbReference>
<name>A0A2N0ZA18_9BACI</name>
<dbReference type="Gene3D" id="3.10.129.10">
    <property type="entry name" value="Hotdog Thioesterase"/>
    <property type="match status" value="1"/>
</dbReference>
<keyword evidence="2" id="KW-1185">Reference proteome</keyword>
<evidence type="ECO:0000313" key="2">
    <source>
        <dbReference type="Proteomes" id="UP000233343"/>
    </source>
</evidence>
<dbReference type="EMBL" id="PISD01000069">
    <property type="protein sequence ID" value="PKG26356.1"/>
    <property type="molecule type" value="Genomic_DNA"/>
</dbReference>
<dbReference type="PANTHER" id="PTHR42856">
    <property type="entry name" value="ACYL-COENZYME A THIOESTERASE PAAI"/>
    <property type="match status" value="1"/>
</dbReference>
<dbReference type="InterPro" id="IPR052723">
    <property type="entry name" value="Acyl-CoA_thioesterase_PaaI"/>
</dbReference>
<dbReference type="CDD" id="cd03443">
    <property type="entry name" value="PaaI_thioesterase"/>
    <property type="match status" value="1"/>
</dbReference>
<gene>
    <name evidence="1" type="ORF">CWS20_24375</name>
</gene>
<dbReference type="PANTHER" id="PTHR42856:SF1">
    <property type="entry name" value="ACYL-COENZYME A THIOESTERASE PAAI"/>
    <property type="match status" value="1"/>
</dbReference>
<dbReference type="Proteomes" id="UP000233343">
    <property type="component" value="Unassembled WGS sequence"/>
</dbReference>
<dbReference type="InterPro" id="IPR003736">
    <property type="entry name" value="PAAI_dom"/>
</dbReference>
<evidence type="ECO:0008006" key="3">
    <source>
        <dbReference type="Google" id="ProtNLM"/>
    </source>
</evidence>